<gene>
    <name evidence="3" type="ORF">CONLIGDRAFT_662808</name>
</gene>
<accession>A0A1J7IKS3</accession>
<evidence type="ECO:0000313" key="3">
    <source>
        <dbReference type="EMBL" id="OIW28167.1"/>
    </source>
</evidence>
<dbReference type="InterPro" id="IPR000994">
    <property type="entry name" value="Pept_M24"/>
</dbReference>
<dbReference type="AlphaFoldDB" id="A0A1J7IKS3"/>
<dbReference type="SUPFAM" id="SSF55920">
    <property type="entry name" value="Creatinase/aminopeptidase"/>
    <property type="match status" value="1"/>
</dbReference>
<dbReference type="Gene3D" id="3.90.230.10">
    <property type="entry name" value="Creatinase/methionine aminopeptidase superfamily"/>
    <property type="match status" value="1"/>
</dbReference>
<evidence type="ECO:0000259" key="2">
    <source>
        <dbReference type="Pfam" id="PF00557"/>
    </source>
</evidence>
<reference evidence="3 4" key="1">
    <citation type="submission" date="2016-10" db="EMBL/GenBank/DDBJ databases">
        <title>Draft genome sequence of Coniochaeta ligniaria NRRL30616, a lignocellulolytic fungus for bioabatement of inhibitors in plant biomass hydrolysates.</title>
        <authorList>
            <consortium name="DOE Joint Genome Institute"/>
            <person name="Jimenez D.J."/>
            <person name="Hector R.E."/>
            <person name="Riley R."/>
            <person name="Sun H."/>
            <person name="Grigoriev I.V."/>
            <person name="Van Elsas J.D."/>
            <person name="Nichols N.N."/>
        </authorList>
    </citation>
    <scope>NUCLEOTIDE SEQUENCE [LARGE SCALE GENOMIC DNA]</scope>
    <source>
        <strain evidence="3 4">NRRL 30616</strain>
    </source>
</reference>
<evidence type="ECO:0000313" key="4">
    <source>
        <dbReference type="Proteomes" id="UP000182658"/>
    </source>
</evidence>
<keyword evidence="1" id="KW-0732">Signal</keyword>
<dbReference type="Proteomes" id="UP000182658">
    <property type="component" value="Unassembled WGS sequence"/>
</dbReference>
<feature type="signal peptide" evidence="1">
    <location>
        <begin position="1"/>
        <end position="17"/>
    </location>
</feature>
<protein>
    <recommendedName>
        <fullName evidence="2">Peptidase M24 domain-containing protein</fullName>
    </recommendedName>
</protein>
<dbReference type="STRING" id="1408157.A0A1J7IKS3"/>
<dbReference type="OrthoDB" id="3632757at2759"/>
<dbReference type="EMBL" id="KV875099">
    <property type="protein sequence ID" value="OIW28167.1"/>
    <property type="molecule type" value="Genomic_DNA"/>
</dbReference>
<evidence type="ECO:0000256" key="1">
    <source>
        <dbReference type="SAM" id="SignalP"/>
    </source>
</evidence>
<sequence length="456" mass="51283">MRLLCRLSLMWAVAASASPANAPSPLTWPHLPKYFTLPSLNEQAEIQDAWTKERLNSIPALMRRHNVSAWLISQREYTEDIVFWSLKKATQFSARRQTTDLFLADPKSTEAHHAWISNTADQDLWPELRAILDSEQPETIAINADTGVSFASGLHAGELEAVREGLGEKWSEKLVSVPPMLPIEVIGTMVESKGLWYWKLMSTAWAMISEAFSERVIEPGVTTTTDVEWWLREKLQQMNYTTWFQPSVTIIDGDTKWFAQGVEETTKPRETIMYGDMLHVDFGVTALGMNTDTQHLAYVLYPGETEDDVPAGLTEGLKKGNRVQDIVRENMKVGATGNEILKKCIEQMDAGGISGRVYSHPVGDWGHSAGTPIGFTNLQEGVPVTGDLPLIANTFYSVELAVWHFVPERNATLLFPLEEDVRFDDGWGFNWVYGRQTKFHVIKTPKRNSLQAQGDL</sequence>
<proteinExistence type="predicted"/>
<dbReference type="Pfam" id="PF00557">
    <property type="entry name" value="Peptidase_M24"/>
    <property type="match status" value="1"/>
</dbReference>
<organism evidence="3 4">
    <name type="scientific">Coniochaeta ligniaria NRRL 30616</name>
    <dbReference type="NCBI Taxonomy" id="1408157"/>
    <lineage>
        <taxon>Eukaryota</taxon>
        <taxon>Fungi</taxon>
        <taxon>Dikarya</taxon>
        <taxon>Ascomycota</taxon>
        <taxon>Pezizomycotina</taxon>
        <taxon>Sordariomycetes</taxon>
        <taxon>Sordariomycetidae</taxon>
        <taxon>Coniochaetales</taxon>
        <taxon>Coniochaetaceae</taxon>
        <taxon>Coniochaeta</taxon>
    </lineage>
</organism>
<keyword evidence="4" id="KW-1185">Reference proteome</keyword>
<dbReference type="InterPro" id="IPR036005">
    <property type="entry name" value="Creatinase/aminopeptidase-like"/>
</dbReference>
<feature type="chain" id="PRO_5012476003" description="Peptidase M24 domain-containing protein" evidence="1">
    <location>
        <begin position="18"/>
        <end position="456"/>
    </location>
</feature>
<feature type="domain" description="Peptidase M24" evidence="2">
    <location>
        <begin position="202"/>
        <end position="403"/>
    </location>
</feature>
<name>A0A1J7IKS3_9PEZI</name>
<dbReference type="InParanoid" id="A0A1J7IKS3"/>